<feature type="domain" description="Peptidase M24 C-terminal" evidence="8">
    <location>
        <begin position="548"/>
        <end position="607"/>
    </location>
</feature>
<dbReference type="InterPro" id="IPR032416">
    <property type="entry name" value="Peptidase_M24_C"/>
</dbReference>
<dbReference type="Gene3D" id="3.40.350.10">
    <property type="entry name" value="Creatinase/prolidase N-terminal domain"/>
    <property type="match status" value="2"/>
</dbReference>
<evidence type="ECO:0000313" key="10">
    <source>
        <dbReference type="Proteomes" id="UP000717585"/>
    </source>
</evidence>
<sequence length="607" mass="66872">MTTMLERLRAALSASKHDYAFLYHNTDAHNSEYLLDCWNAIPPLTGFTGSNSTIVVTDSEALLWTDSRYWVQAAEELEEGWTLMAEGKDGVPGPKKWLKKQQRRTVLYAKDVNSIHDLDTMEDILPDAELVGVPSPFMSTTVWPDRPEFPAYKAYTVPRKLVGESAEDRVAAVLGKTKGKVEGVVSSSCDAVSWTLLLRGDIYEYTPLAVAHMMITGSVDEATVRLFIQTKDDSPLSREEQEKLQQSLGKYSLEVLPYDGFSAAVSKLGTCALDETEVAVAAKPADYRHKEGLFTAIMRAKSDTELSCFRRAQLVDSAAMCTFLHWLEEKVMAGQTVTELDVGEKLGQIRAEFGAISPSFETIAGCGPNGAIVHYRPGSVGEVGEVTLGQPVLIDSGGQYMDPGKAVLGTTDLTRTLCIGPAPEHFKEAFTAVLLGHIDVADAVFRKGYNGGALDFLARRHLNRLHADYGHGTGHGVGTFLSVHEGDFGVTLPRKSGRGLVPLKQGSVVSDEPGYYRPGAWGIRIESLLEIIPSVKHSPLQTDDFADFLRFETITLVPIQTDHIDVSMMDRRQRAWLNDYHATVREKVTPLVDSDVREWIMTKTSEI</sequence>
<evidence type="ECO:0000256" key="5">
    <source>
        <dbReference type="ARBA" id="ARBA00023211"/>
    </source>
</evidence>
<keyword evidence="5" id="KW-0464">Manganese</keyword>
<dbReference type="Pfam" id="PF16188">
    <property type="entry name" value="Peptidase_M24_C"/>
    <property type="match status" value="1"/>
</dbReference>
<name>A0A8J6AUZ4_9EUKA</name>
<dbReference type="SUPFAM" id="SSF55920">
    <property type="entry name" value="Creatinase/aminopeptidase"/>
    <property type="match status" value="1"/>
</dbReference>
<keyword evidence="3" id="KW-0479">Metal-binding</keyword>
<dbReference type="EMBL" id="JAHDYR010000011">
    <property type="protein sequence ID" value="KAG9395416.1"/>
    <property type="molecule type" value="Genomic_DNA"/>
</dbReference>
<evidence type="ECO:0000259" key="8">
    <source>
        <dbReference type="Pfam" id="PF16188"/>
    </source>
</evidence>
<dbReference type="PANTHER" id="PTHR43763:SF6">
    <property type="entry name" value="XAA-PRO AMINOPEPTIDASE 1"/>
    <property type="match status" value="1"/>
</dbReference>
<evidence type="ECO:0000259" key="6">
    <source>
        <dbReference type="Pfam" id="PF00557"/>
    </source>
</evidence>
<dbReference type="Pfam" id="PF16189">
    <property type="entry name" value="Creatinase_N_2"/>
    <property type="match status" value="1"/>
</dbReference>
<evidence type="ECO:0000256" key="4">
    <source>
        <dbReference type="ARBA" id="ARBA00022801"/>
    </source>
</evidence>
<dbReference type="InterPro" id="IPR000587">
    <property type="entry name" value="Creatinase_N"/>
</dbReference>
<evidence type="ECO:0000256" key="2">
    <source>
        <dbReference type="ARBA" id="ARBA00008766"/>
    </source>
</evidence>
<dbReference type="FunFam" id="3.90.230.10:FF:000007">
    <property type="entry name" value="Xaa-Pro aminopeptidase P"/>
    <property type="match status" value="1"/>
</dbReference>
<keyword evidence="9" id="KW-0031">Aminopeptidase</keyword>
<dbReference type="InterPro" id="IPR000994">
    <property type="entry name" value="Pept_M24"/>
</dbReference>
<dbReference type="InterPro" id="IPR029149">
    <property type="entry name" value="Creatin/AminoP/Spt16_N"/>
</dbReference>
<dbReference type="AlphaFoldDB" id="A0A8J6AUZ4"/>
<dbReference type="Pfam" id="PF01321">
    <property type="entry name" value="Creatinase_N"/>
    <property type="match status" value="1"/>
</dbReference>
<dbReference type="GO" id="GO:0005737">
    <property type="term" value="C:cytoplasm"/>
    <property type="evidence" value="ECO:0007669"/>
    <property type="project" value="UniProtKB-ARBA"/>
</dbReference>
<organism evidence="9 10">
    <name type="scientific">Carpediemonas membranifera</name>
    <dbReference type="NCBI Taxonomy" id="201153"/>
    <lineage>
        <taxon>Eukaryota</taxon>
        <taxon>Metamonada</taxon>
        <taxon>Carpediemonas-like organisms</taxon>
        <taxon>Carpediemonas</taxon>
    </lineage>
</organism>
<proteinExistence type="inferred from homology"/>
<evidence type="ECO:0000259" key="7">
    <source>
        <dbReference type="Pfam" id="PF01321"/>
    </source>
</evidence>
<dbReference type="InterPro" id="IPR036005">
    <property type="entry name" value="Creatinase/aminopeptidase-like"/>
</dbReference>
<evidence type="ECO:0000256" key="3">
    <source>
        <dbReference type="ARBA" id="ARBA00022723"/>
    </source>
</evidence>
<comment type="caution">
    <text evidence="9">The sequence shown here is derived from an EMBL/GenBank/DDBJ whole genome shotgun (WGS) entry which is preliminary data.</text>
</comment>
<protein>
    <submittedName>
        <fullName evidence="9">Aminopeptidase P family protein</fullName>
    </submittedName>
</protein>
<dbReference type="Proteomes" id="UP000717585">
    <property type="component" value="Unassembled WGS sequence"/>
</dbReference>
<comment type="similarity">
    <text evidence="2">Belongs to the peptidase M24B family.</text>
</comment>
<keyword evidence="10" id="KW-1185">Reference proteome</keyword>
<dbReference type="GO" id="GO:0004177">
    <property type="term" value="F:aminopeptidase activity"/>
    <property type="evidence" value="ECO:0007669"/>
    <property type="project" value="UniProtKB-KW"/>
</dbReference>
<dbReference type="Pfam" id="PF00557">
    <property type="entry name" value="Peptidase_M24"/>
    <property type="match status" value="1"/>
</dbReference>
<evidence type="ECO:0000256" key="1">
    <source>
        <dbReference type="ARBA" id="ARBA00001936"/>
    </source>
</evidence>
<accession>A0A8J6AUZ4</accession>
<dbReference type="OrthoDB" id="9995434at2759"/>
<dbReference type="PANTHER" id="PTHR43763">
    <property type="entry name" value="XAA-PRO AMINOPEPTIDASE 1"/>
    <property type="match status" value="1"/>
</dbReference>
<gene>
    <name evidence="9" type="ORF">J8273_2983</name>
</gene>
<dbReference type="SUPFAM" id="SSF53092">
    <property type="entry name" value="Creatinase/prolidase N-terminal domain"/>
    <property type="match status" value="1"/>
</dbReference>
<comment type="cofactor">
    <cofactor evidence="1">
        <name>Mn(2+)</name>
        <dbReference type="ChEBI" id="CHEBI:29035"/>
    </cofactor>
</comment>
<evidence type="ECO:0000313" key="9">
    <source>
        <dbReference type="EMBL" id="KAG9395416.1"/>
    </source>
</evidence>
<keyword evidence="4" id="KW-0378">Hydrolase</keyword>
<keyword evidence="9" id="KW-0645">Protease</keyword>
<feature type="domain" description="Peptidase M24" evidence="6">
    <location>
        <begin position="308"/>
        <end position="531"/>
    </location>
</feature>
<dbReference type="Gene3D" id="3.90.230.10">
    <property type="entry name" value="Creatinase/methionine aminopeptidase superfamily"/>
    <property type="match status" value="1"/>
</dbReference>
<dbReference type="GO" id="GO:0046872">
    <property type="term" value="F:metal ion binding"/>
    <property type="evidence" value="ECO:0007669"/>
    <property type="project" value="UniProtKB-KW"/>
</dbReference>
<dbReference type="InterPro" id="IPR050422">
    <property type="entry name" value="X-Pro_aminopeptidase_P"/>
</dbReference>
<feature type="domain" description="Creatinase N-terminal" evidence="7">
    <location>
        <begin position="5"/>
        <end position="134"/>
    </location>
</feature>
<reference evidence="9" key="1">
    <citation type="submission" date="2021-05" db="EMBL/GenBank/DDBJ databases">
        <title>A free-living protist that lacks canonical eukaryotic 1 DNA replication and segregation systems.</title>
        <authorList>
            <person name="Salas-Leiva D.E."/>
            <person name="Tromer E.C."/>
            <person name="Curtis B.A."/>
            <person name="Jerlstrom-Hultqvist J."/>
            <person name="Kolisko M."/>
            <person name="Yi Z."/>
            <person name="Salas-Leiva J.S."/>
            <person name="Gallot-Lavallee L."/>
            <person name="Kops G.J.P.L."/>
            <person name="Archibald J.M."/>
            <person name="Simpson A.G.B."/>
            <person name="Roger A.J."/>
        </authorList>
    </citation>
    <scope>NUCLEOTIDE SEQUENCE</scope>
    <source>
        <strain evidence="9">BICM</strain>
    </source>
</reference>